<feature type="signal peptide" evidence="1">
    <location>
        <begin position="1"/>
        <end position="20"/>
    </location>
</feature>
<dbReference type="Proteomes" id="UP000824156">
    <property type="component" value="Unassembled WGS sequence"/>
</dbReference>
<reference evidence="2" key="1">
    <citation type="journal article" date="2021" name="PeerJ">
        <title>Extensive microbial diversity within the chicken gut microbiome revealed by metagenomics and culture.</title>
        <authorList>
            <person name="Gilroy R."/>
            <person name="Ravi A."/>
            <person name="Getino M."/>
            <person name="Pursley I."/>
            <person name="Horton D.L."/>
            <person name="Alikhan N.F."/>
            <person name="Baker D."/>
            <person name="Gharbi K."/>
            <person name="Hall N."/>
            <person name="Watson M."/>
            <person name="Adriaenssens E.M."/>
            <person name="Foster-Nyarko E."/>
            <person name="Jarju S."/>
            <person name="Secka A."/>
            <person name="Antonio M."/>
            <person name="Oren A."/>
            <person name="Chaudhuri R.R."/>
            <person name="La Ragione R."/>
            <person name="Hildebrand F."/>
            <person name="Pallen M.J."/>
        </authorList>
    </citation>
    <scope>NUCLEOTIDE SEQUENCE</scope>
    <source>
        <strain evidence="2">1719</strain>
    </source>
</reference>
<dbReference type="Gene3D" id="2.60.40.1190">
    <property type="match status" value="1"/>
</dbReference>
<sequence length="233" mass="26401">MKRTIGIVMALMLATHLLYAQQTLFQKISPTIDANLNEWQPLTPVDEEYSWAYAIAKDDGYLYVAIEIKDPLLIQEVVKNGVMVNIDPKAKKNLGPALIYPYADRIALRSLDKSKIQSLGENFNNHLISLCRGYMVQGFPTVKDGLLSFENTYNIKSEIKIDSSGAVQYESAIPIASFQKLLKGDRKISIQLAIMTPWEQMKMLAKQKRSSNTMSMGRNPYPYSTEVWLNETL</sequence>
<evidence type="ECO:0000313" key="3">
    <source>
        <dbReference type="Proteomes" id="UP000824156"/>
    </source>
</evidence>
<evidence type="ECO:0000256" key="1">
    <source>
        <dbReference type="SAM" id="SignalP"/>
    </source>
</evidence>
<dbReference type="SUPFAM" id="SSF49344">
    <property type="entry name" value="CBD9-like"/>
    <property type="match status" value="1"/>
</dbReference>
<evidence type="ECO:0008006" key="4">
    <source>
        <dbReference type="Google" id="ProtNLM"/>
    </source>
</evidence>
<proteinExistence type="predicted"/>
<accession>A0A9D1W8N7</accession>
<name>A0A9D1W8N7_9SPHI</name>
<feature type="chain" id="PRO_5039227586" description="Carbohydrate-binding domain-containing protein" evidence="1">
    <location>
        <begin position="21"/>
        <end position="233"/>
    </location>
</feature>
<comment type="caution">
    <text evidence="2">The sequence shown here is derived from an EMBL/GenBank/DDBJ whole genome shotgun (WGS) entry which is preliminary data.</text>
</comment>
<protein>
    <recommendedName>
        <fullName evidence="4">Carbohydrate-binding domain-containing protein</fullName>
    </recommendedName>
</protein>
<organism evidence="2 3">
    <name type="scientific">Candidatus Sphingobacterium stercoripullorum</name>
    <dbReference type="NCBI Taxonomy" id="2838759"/>
    <lineage>
        <taxon>Bacteria</taxon>
        <taxon>Pseudomonadati</taxon>
        <taxon>Bacteroidota</taxon>
        <taxon>Sphingobacteriia</taxon>
        <taxon>Sphingobacteriales</taxon>
        <taxon>Sphingobacteriaceae</taxon>
        <taxon>Sphingobacterium</taxon>
    </lineage>
</organism>
<evidence type="ECO:0000313" key="2">
    <source>
        <dbReference type="EMBL" id="HIX53822.1"/>
    </source>
</evidence>
<reference evidence="2" key="2">
    <citation type="submission" date="2021-04" db="EMBL/GenBank/DDBJ databases">
        <authorList>
            <person name="Gilroy R."/>
        </authorList>
    </citation>
    <scope>NUCLEOTIDE SEQUENCE</scope>
    <source>
        <strain evidence="2">1719</strain>
    </source>
</reference>
<dbReference type="AlphaFoldDB" id="A0A9D1W8N7"/>
<keyword evidence="1" id="KW-0732">Signal</keyword>
<dbReference type="EMBL" id="DXEZ01000065">
    <property type="protein sequence ID" value="HIX53822.1"/>
    <property type="molecule type" value="Genomic_DNA"/>
</dbReference>
<gene>
    <name evidence="2" type="ORF">H9853_02250</name>
</gene>